<accession>A0AAD7IY84</accession>
<feature type="compositionally biased region" description="Low complexity" evidence="1">
    <location>
        <begin position="90"/>
        <end position="100"/>
    </location>
</feature>
<feature type="compositionally biased region" description="Low complexity" evidence="1">
    <location>
        <begin position="193"/>
        <end position="202"/>
    </location>
</feature>
<feature type="compositionally biased region" description="Basic and acidic residues" evidence="1">
    <location>
        <begin position="27"/>
        <end position="37"/>
    </location>
</feature>
<dbReference type="EMBL" id="JARJLG010000079">
    <property type="protein sequence ID" value="KAJ7751193.1"/>
    <property type="molecule type" value="Genomic_DNA"/>
</dbReference>
<keyword evidence="3" id="KW-1185">Reference proteome</keyword>
<feature type="compositionally biased region" description="Low complexity" evidence="1">
    <location>
        <begin position="154"/>
        <end position="170"/>
    </location>
</feature>
<reference evidence="2" key="1">
    <citation type="submission" date="2023-03" db="EMBL/GenBank/DDBJ databases">
        <title>Massive genome expansion in bonnet fungi (Mycena s.s.) driven by repeated elements and novel gene families across ecological guilds.</title>
        <authorList>
            <consortium name="Lawrence Berkeley National Laboratory"/>
            <person name="Harder C.B."/>
            <person name="Miyauchi S."/>
            <person name="Viragh M."/>
            <person name="Kuo A."/>
            <person name="Thoen E."/>
            <person name="Andreopoulos B."/>
            <person name="Lu D."/>
            <person name="Skrede I."/>
            <person name="Drula E."/>
            <person name="Henrissat B."/>
            <person name="Morin E."/>
            <person name="Kohler A."/>
            <person name="Barry K."/>
            <person name="LaButti K."/>
            <person name="Morin E."/>
            <person name="Salamov A."/>
            <person name="Lipzen A."/>
            <person name="Mereny Z."/>
            <person name="Hegedus B."/>
            <person name="Baldrian P."/>
            <person name="Stursova M."/>
            <person name="Weitz H."/>
            <person name="Taylor A."/>
            <person name="Grigoriev I.V."/>
            <person name="Nagy L.G."/>
            <person name="Martin F."/>
            <person name="Kauserud H."/>
        </authorList>
    </citation>
    <scope>NUCLEOTIDE SEQUENCE</scope>
    <source>
        <strain evidence="2">CBHHK188m</strain>
    </source>
</reference>
<evidence type="ECO:0000256" key="1">
    <source>
        <dbReference type="SAM" id="MobiDB-lite"/>
    </source>
</evidence>
<feature type="region of interest" description="Disordered" evidence="1">
    <location>
        <begin position="90"/>
        <end position="202"/>
    </location>
</feature>
<comment type="caution">
    <text evidence="2">The sequence shown here is derived from an EMBL/GenBank/DDBJ whole genome shotgun (WGS) entry which is preliminary data.</text>
</comment>
<evidence type="ECO:0000313" key="2">
    <source>
        <dbReference type="EMBL" id="KAJ7751193.1"/>
    </source>
</evidence>
<name>A0AAD7IY84_9AGAR</name>
<protein>
    <submittedName>
        <fullName evidence="2">Uncharacterized protein</fullName>
    </submittedName>
</protein>
<sequence length="284" mass="31133">MDPTTPLTKTSTKSPRSFSTEPIVVKLDSDAERDIHDVPLPSPSPTRPRITTRPLRRKKHLSIYRLSAPAQSPVAEVVIQIPCVQRPQSMVSPSSVVDDPSPLRPPTRPQMHNRSQSQPGSIRLGHSSRPYYSAIRQNMSRPNSPLQNSSTNTLRPASMLSPPLSSLFQPSPTPLGYHPHGFDDSDDDDMLVSPAPSHRPSSSRFSFGFGGFGSSASGLHSGSSMSGEMEMRMALATLAREARQRDPSFQFEETGRHTSVSLRVKKLGQGLKDLIRGKRTSVGY</sequence>
<feature type="compositionally biased region" description="Polar residues" evidence="1">
    <location>
        <begin position="135"/>
        <end position="153"/>
    </location>
</feature>
<organism evidence="2 3">
    <name type="scientific">Mycena maculata</name>
    <dbReference type="NCBI Taxonomy" id="230809"/>
    <lineage>
        <taxon>Eukaryota</taxon>
        <taxon>Fungi</taxon>
        <taxon>Dikarya</taxon>
        <taxon>Basidiomycota</taxon>
        <taxon>Agaricomycotina</taxon>
        <taxon>Agaricomycetes</taxon>
        <taxon>Agaricomycetidae</taxon>
        <taxon>Agaricales</taxon>
        <taxon>Marasmiineae</taxon>
        <taxon>Mycenaceae</taxon>
        <taxon>Mycena</taxon>
    </lineage>
</organism>
<feature type="compositionally biased region" description="Polar residues" evidence="1">
    <location>
        <begin position="110"/>
        <end position="120"/>
    </location>
</feature>
<feature type="compositionally biased region" description="Low complexity" evidence="1">
    <location>
        <begin position="1"/>
        <end position="15"/>
    </location>
</feature>
<dbReference type="AlphaFoldDB" id="A0AAD7IY84"/>
<gene>
    <name evidence="2" type="ORF">DFH07DRAFT_526809</name>
</gene>
<feature type="region of interest" description="Disordered" evidence="1">
    <location>
        <begin position="1"/>
        <end position="56"/>
    </location>
</feature>
<proteinExistence type="predicted"/>
<evidence type="ECO:0000313" key="3">
    <source>
        <dbReference type="Proteomes" id="UP001215280"/>
    </source>
</evidence>
<dbReference type="Proteomes" id="UP001215280">
    <property type="component" value="Unassembled WGS sequence"/>
</dbReference>